<evidence type="ECO:0000256" key="15">
    <source>
        <dbReference type="ARBA" id="ARBA00061667"/>
    </source>
</evidence>
<dbReference type="Gene3D" id="1.25.40.10">
    <property type="entry name" value="Tetratricopeptide repeat domain"/>
    <property type="match status" value="4"/>
</dbReference>
<comment type="pathway">
    <text evidence="3">Protein modification; protein ubiquitination.</text>
</comment>
<keyword evidence="10" id="KW-0007">Acetylation</keyword>
<dbReference type="SUPFAM" id="SSF48452">
    <property type="entry name" value="TPR-like"/>
    <property type="match status" value="2"/>
</dbReference>
<comment type="similarity">
    <text evidence="15">Belongs to the APC7 family.</text>
</comment>
<keyword evidence="7" id="KW-0498">Mitosis</keyword>
<feature type="repeat" description="TPR" evidence="19">
    <location>
        <begin position="447"/>
        <end position="480"/>
    </location>
</feature>
<evidence type="ECO:0000256" key="14">
    <source>
        <dbReference type="ARBA" id="ARBA00056260"/>
    </source>
</evidence>
<keyword evidence="8" id="KW-0833">Ubl conjugation pathway</keyword>
<evidence type="ECO:0000256" key="11">
    <source>
        <dbReference type="ARBA" id="ARBA00023212"/>
    </source>
</evidence>
<dbReference type="FunFam" id="1.25.40.10:FF:000178">
    <property type="entry name" value="Anaphase promoting complex subunit 7"/>
    <property type="match status" value="1"/>
</dbReference>
<evidence type="ECO:0000256" key="16">
    <source>
        <dbReference type="ARBA" id="ARBA00065570"/>
    </source>
</evidence>
<dbReference type="Proteomes" id="UP000562238">
    <property type="component" value="Unassembled WGS sequence"/>
</dbReference>
<dbReference type="GO" id="GO:0016567">
    <property type="term" value="P:protein ubiquitination"/>
    <property type="evidence" value="ECO:0007669"/>
    <property type="project" value="TreeGrafter"/>
</dbReference>
<evidence type="ECO:0000256" key="4">
    <source>
        <dbReference type="ARBA" id="ARBA00022490"/>
    </source>
</evidence>
<sequence>VPSAPRFSAAGMSVVEHVREMASAGLHSNVRLLSGLLLTMSGNNPELFSPSQKYQLLVYHADSLFHDKEYRNAVSKYTMALQQKKALSKTSKVRPSTGNAASTPQSQCLPSEIEVKYKMAECYTMLKQDKDAIAILDGIPSRQRTPKINMMLANLYKKAGQERSSVTSYKEVLRQCPLALDAILGRCLHTWYFSIKHSLEKKSLLRDNVDLLGSLADLYFRAGDNKNSILKFEQAQMLDPYLIKGMDVYGYLLAREGRLEDVENLGCRLFNISDQHAEPWVVSGCHSFYSKRYSRALYLGAKAIQLNSNSVQALLLKGAALRNMGRVQEAIIHFREAIRLAPCRLDCYEGLIECYLASNSIREAMVMANNVYKTLGANAQTLTLLATVCLEDPVTQEKAKTLLDKALTQRPDYIKAVVKKAELLSREQKYEDGIALLRNALANQSDCVLHRILGDFLVAVNEYQEAMDQYSIALSLDPNDQKSLEGMQKMEKEESPTDATQEEDVDDMEGSGEEGDLEGSDSEAAQWADQEQWFGMQ</sequence>
<evidence type="ECO:0000256" key="7">
    <source>
        <dbReference type="ARBA" id="ARBA00022776"/>
    </source>
</evidence>
<evidence type="ECO:0000256" key="1">
    <source>
        <dbReference type="ARBA" id="ARBA00004123"/>
    </source>
</evidence>
<evidence type="ECO:0000256" key="13">
    <source>
        <dbReference type="ARBA" id="ARBA00023306"/>
    </source>
</evidence>
<comment type="function">
    <text evidence="14">Component of the anaphase promoting complex/cyclosome (APC/C), a cell cycle-regulated E3 ubiquitin ligase that controls progression through mitosis and the G1 phase of the cell cycle. The APC/C complex acts by mediating ubiquitination and subsequent degradation of target proteins: it mainly mediates the formation of 'Lys-11'-linked polyubiquitin chains and, to a lower extent, the formation of 'Lys-48'- and 'Lys-63'-linked polyubiquitin chains. The APC/C complex catalyzes assembly of branched 'Lys-11'-/'Lys-48'-linked branched ubiquitin chains on target proteins. APC7 is not required for the assembly of the APC/C complex, but has an enzyme-substrate adapter activity mediating the processive ubiquitination of specific substrates. Involved in brain development through the specific ubiquitination and clearance of MKI67 from constitutive heterochromatin after neuronal progenitors exit mitosis.</text>
</comment>
<feature type="region of interest" description="Disordered" evidence="20">
    <location>
        <begin position="485"/>
        <end position="537"/>
    </location>
</feature>
<dbReference type="Pfam" id="PF13432">
    <property type="entry name" value="TPR_16"/>
    <property type="match status" value="1"/>
</dbReference>
<dbReference type="Pfam" id="PF13181">
    <property type="entry name" value="TPR_8"/>
    <property type="match status" value="1"/>
</dbReference>
<organism evidence="21 22">
    <name type="scientific">Circaetus pectoralis</name>
    <name type="common">black-chested snake-eagle</name>
    <dbReference type="NCBI Taxonomy" id="321084"/>
    <lineage>
        <taxon>Eukaryota</taxon>
        <taxon>Metazoa</taxon>
        <taxon>Chordata</taxon>
        <taxon>Craniata</taxon>
        <taxon>Vertebrata</taxon>
        <taxon>Euteleostomi</taxon>
        <taxon>Archelosauria</taxon>
        <taxon>Archosauria</taxon>
        <taxon>Dinosauria</taxon>
        <taxon>Saurischia</taxon>
        <taxon>Theropoda</taxon>
        <taxon>Coelurosauria</taxon>
        <taxon>Aves</taxon>
        <taxon>Neognathae</taxon>
        <taxon>Neoaves</taxon>
        <taxon>Telluraves</taxon>
        <taxon>Accipitrimorphae</taxon>
        <taxon>Accipitriformes</taxon>
        <taxon>Accipitridae</taxon>
        <taxon>Accipitrinae</taxon>
        <taxon>Circaetus</taxon>
    </lineage>
</organism>
<feature type="non-terminal residue" evidence="21">
    <location>
        <position position="537"/>
    </location>
</feature>
<comment type="caution">
    <text evidence="21">The sequence shown here is derived from an EMBL/GenBank/DDBJ whole genome shotgun (WGS) entry which is preliminary data.</text>
</comment>
<evidence type="ECO:0000256" key="12">
    <source>
        <dbReference type="ARBA" id="ARBA00023242"/>
    </source>
</evidence>
<keyword evidence="5" id="KW-0132">Cell division</keyword>
<dbReference type="SMART" id="SM00028">
    <property type="entry name" value="TPR"/>
    <property type="match status" value="5"/>
</dbReference>
<dbReference type="InterPro" id="IPR019734">
    <property type="entry name" value="TPR_rpt"/>
</dbReference>
<keyword evidence="13" id="KW-0131">Cell cycle</keyword>
<protein>
    <recommendedName>
        <fullName evidence="17">Anaphase-promoting complex subunit 7</fullName>
    </recommendedName>
    <alternativeName>
        <fullName evidence="18">Cyclosome subunit 7</fullName>
    </alternativeName>
</protein>
<evidence type="ECO:0000256" key="10">
    <source>
        <dbReference type="ARBA" id="ARBA00022990"/>
    </source>
</evidence>
<comment type="subcellular location">
    <subcellularLocation>
        <location evidence="2">Cytoplasm</location>
        <location evidence="2">Cytoskeleton</location>
        <location evidence="2">Spindle</location>
    </subcellularLocation>
    <subcellularLocation>
        <location evidence="1">Nucleus</location>
    </subcellularLocation>
</comment>
<gene>
    <name evidence="21" type="primary">Anapc7</name>
    <name evidence="21" type="ORF">CIRPEC_R09308</name>
</gene>
<evidence type="ECO:0000256" key="3">
    <source>
        <dbReference type="ARBA" id="ARBA00004906"/>
    </source>
</evidence>
<keyword evidence="6" id="KW-0677">Repeat</keyword>
<keyword evidence="9 19" id="KW-0802">TPR repeat</keyword>
<evidence type="ECO:0000256" key="17">
    <source>
        <dbReference type="ARBA" id="ARBA00068358"/>
    </source>
</evidence>
<dbReference type="GO" id="GO:0045842">
    <property type="term" value="P:positive regulation of mitotic metaphase/anaphase transition"/>
    <property type="evidence" value="ECO:0007669"/>
    <property type="project" value="TreeGrafter"/>
</dbReference>
<dbReference type="EMBL" id="VZZV01000261">
    <property type="protein sequence ID" value="NXW18003.1"/>
    <property type="molecule type" value="Genomic_DNA"/>
</dbReference>
<evidence type="ECO:0000256" key="6">
    <source>
        <dbReference type="ARBA" id="ARBA00022737"/>
    </source>
</evidence>
<evidence type="ECO:0000256" key="5">
    <source>
        <dbReference type="ARBA" id="ARBA00022618"/>
    </source>
</evidence>
<feature type="non-terminal residue" evidence="21">
    <location>
        <position position="1"/>
    </location>
</feature>
<keyword evidence="4" id="KW-0963">Cytoplasm</keyword>
<dbReference type="FunFam" id="1.25.40.10:FF:000126">
    <property type="entry name" value="Anaphase promoting complex subunit 7"/>
    <property type="match status" value="1"/>
</dbReference>
<dbReference type="FunFam" id="1.25.40.10:FF:000068">
    <property type="entry name" value="Anaphase promoting complex subunit 7"/>
    <property type="match status" value="1"/>
</dbReference>
<keyword evidence="12" id="KW-0539">Nucleus</keyword>
<evidence type="ECO:0000256" key="8">
    <source>
        <dbReference type="ARBA" id="ARBA00022786"/>
    </source>
</evidence>
<dbReference type="PANTHER" id="PTHR12558">
    <property type="entry name" value="CELL DIVISION CYCLE 16,23,27"/>
    <property type="match status" value="1"/>
</dbReference>
<evidence type="ECO:0000256" key="19">
    <source>
        <dbReference type="PROSITE-ProRule" id="PRU00339"/>
    </source>
</evidence>
<dbReference type="InterPro" id="IPR011990">
    <property type="entry name" value="TPR-like_helical_dom_sf"/>
</dbReference>
<evidence type="ECO:0000256" key="9">
    <source>
        <dbReference type="ARBA" id="ARBA00022803"/>
    </source>
</evidence>
<dbReference type="PANTHER" id="PTHR12558:SF36">
    <property type="entry name" value="ANAPHASE-PROMOTING COMPLEX SUBUNIT 7"/>
    <property type="match status" value="1"/>
</dbReference>
<evidence type="ECO:0000256" key="2">
    <source>
        <dbReference type="ARBA" id="ARBA00004186"/>
    </source>
</evidence>
<reference evidence="21 22" key="1">
    <citation type="submission" date="2019-09" db="EMBL/GenBank/DDBJ databases">
        <title>Bird 10,000 Genomes (B10K) Project - Family phase.</title>
        <authorList>
            <person name="Zhang G."/>
        </authorList>
    </citation>
    <scope>NUCLEOTIDE SEQUENCE [LARGE SCALE GENOMIC DNA]</scope>
    <source>
        <strain evidence="21">B10K-DU-010-60</strain>
        <tissue evidence="21">Muscle</tissue>
    </source>
</reference>
<accession>A0A7L3ZWN4</accession>
<feature type="repeat" description="TPR" evidence="19">
    <location>
        <begin position="311"/>
        <end position="344"/>
    </location>
</feature>
<name>A0A7L3ZWN4_9AVES</name>
<feature type="compositionally biased region" description="Acidic residues" evidence="20">
    <location>
        <begin position="500"/>
        <end position="521"/>
    </location>
</feature>
<evidence type="ECO:0000256" key="20">
    <source>
        <dbReference type="SAM" id="MobiDB-lite"/>
    </source>
</evidence>
<evidence type="ECO:0000313" key="21">
    <source>
        <dbReference type="EMBL" id="NXW18003.1"/>
    </source>
</evidence>
<evidence type="ECO:0000313" key="22">
    <source>
        <dbReference type="Proteomes" id="UP000562238"/>
    </source>
</evidence>
<evidence type="ECO:0000256" key="18">
    <source>
        <dbReference type="ARBA" id="ARBA00082696"/>
    </source>
</evidence>
<dbReference type="GO" id="GO:0005819">
    <property type="term" value="C:spindle"/>
    <property type="evidence" value="ECO:0007669"/>
    <property type="project" value="UniProtKB-SubCell"/>
</dbReference>
<keyword evidence="11" id="KW-0206">Cytoskeleton</keyword>
<dbReference type="AlphaFoldDB" id="A0A7L3ZWN4"/>
<dbReference type="PROSITE" id="PS50005">
    <property type="entry name" value="TPR"/>
    <property type="match status" value="2"/>
</dbReference>
<proteinExistence type="inferred from homology"/>
<dbReference type="GO" id="GO:0005680">
    <property type="term" value="C:anaphase-promoting complex"/>
    <property type="evidence" value="ECO:0007669"/>
    <property type="project" value="TreeGrafter"/>
</dbReference>
<feature type="compositionally biased region" description="Basic and acidic residues" evidence="20">
    <location>
        <begin position="485"/>
        <end position="495"/>
    </location>
</feature>
<comment type="subunit">
    <text evidence="16">V-shaped homodimer. The mammalian APC/C is composed at least of 14 distinct subunits ANAPC1, ANAPC2, CDC27/APC3, ANAPC4, ANAPC5, CDC16/APC6, ANAPC7, CDC23/APC8, ANAPC10, ANAPC11, CDC26/APC12, ANAPC13, ANAPC15 and ANAPC16 that assemble into a complex of at least 19 chains with a combined molecular mass of around 1.2 MDa; APC/C interacts with FZR1 and FBXO5.</text>
</comment>
<keyword evidence="22" id="KW-1185">Reference proteome</keyword>
<dbReference type="GO" id="GO:0051301">
    <property type="term" value="P:cell division"/>
    <property type="evidence" value="ECO:0007669"/>
    <property type="project" value="UniProtKB-KW"/>
</dbReference>